<dbReference type="InterPro" id="IPR050173">
    <property type="entry name" value="ABC_transporter_C-like"/>
</dbReference>
<dbReference type="PROSITE" id="PS00211">
    <property type="entry name" value="ABC_TRANSPORTER_1"/>
    <property type="match status" value="1"/>
</dbReference>
<dbReference type="InterPro" id="IPR003439">
    <property type="entry name" value="ABC_transporter-like_ATP-bd"/>
</dbReference>
<keyword evidence="7 9" id="KW-0472">Membrane</keyword>
<dbReference type="SUPFAM" id="SSF52540">
    <property type="entry name" value="P-loop containing nucleoside triphosphate hydrolases"/>
    <property type="match status" value="2"/>
</dbReference>
<feature type="region of interest" description="Disordered" evidence="8">
    <location>
        <begin position="281"/>
        <end position="301"/>
    </location>
</feature>
<evidence type="ECO:0000256" key="8">
    <source>
        <dbReference type="SAM" id="MobiDB-lite"/>
    </source>
</evidence>
<evidence type="ECO:0000256" key="3">
    <source>
        <dbReference type="ARBA" id="ARBA00022692"/>
    </source>
</evidence>
<evidence type="ECO:0000259" key="10">
    <source>
        <dbReference type="PROSITE" id="PS50893"/>
    </source>
</evidence>
<evidence type="ECO:0000256" key="5">
    <source>
        <dbReference type="ARBA" id="ARBA00022840"/>
    </source>
</evidence>
<feature type="transmembrane region" description="Helical" evidence="9">
    <location>
        <begin position="907"/>
        <end position="926"/>
    </location>
</feature>
<accession>C6H8E1</accession>
<dbReference type="CDD" id="cd03244">
    <property type="entry name" value="ABCC_MRP_domain2"/>
    <property type="match status" value="1"/>
</dbReference>
<feature type="domain" description="ABC transporter" evidence="10">
    <location>
        <begin position="1046"/>
        <end position="1310"/>
    </location>
</feature>
<proteinExistence type="predicted"/>
<evidence type="ECO:0000256" key="6">
    <source>
        <dbReference type="ARBA" id="ARBA00022989"/>
    </source>
</evidence>
<feature type="transmembrane region" description="Helical" evidence="9">
    <location>
        <begin position="366"/>
        <end position="387"/>
    </location>
</feature>
<dbReference type="SUPFAM" id="SSF90123">
    <property type="entry name" value="ABC transporter transmembrane region"/>
    <property type="match status" value="2"/>
</dbReference>
<feature type="transmembrane region" description="Helical" evidence="9">
    <location>
        <begin position="932"/>
        <end position="949"/>
    </location>
</feature>
<dbReference type="Pfam" id="PF00664">
    <property type="entry name" value="ABC_membrane"/>
    <property type="match status" value="2"/>
</dbReference>
<dbReference type="PROSITE" id="PS50893">
    <property type="entry name" value="ABC_TRANSPORTER_2"/>
    <property type="match status" value="2"/>
</dbReference>
<dbReference type="PANTHER" id="PTHR24223">
    <property type="entry name" value="ATP-BINDING CASSETTE SUB-FAMILY C"/>
    <property type="match status" value="1"/>
</dbReference>
<keyword evidence="5" id="KW-0067">ATP-binding</keyword>
<evidence type="ECO:0000256" key="1">
    <source>
        <dbReference type="ARBA" id="ARBA00004141"/>
    </source>
</evidence>
<dbReference type="EMBL" id="GG692421">
    <property type="protein sequence ID" value="EER42574.1"/>
    <property type="molecule type" value="Genomic_DNA"/>
</dbReference>
<feature type="transmembrane region" description="Helical" evidence="9">
    <location>
        <begin position="830"/>
        <end position="853"/>
    </location>
</feature>
<dbReference type="VEuPathDB" id="FungiDB:HCDG_02472"/>
<feature type="compositionally biased region" description="Polar residues" evidence="8">
    <location>
        <begin position="284"/>
        <end position="293"/>
    </location>
</feature>
<feature type="compositionally biased region" description="Basic and acidic residues" evidence="8">
    <location>
        <begin position="732"/>
        <end position="743"/>
    </location>
</feature>
<dbReference type="Proteomes" id="UP000002624">
    <property type="component" value="Unassembled WGS sequence"/>
</dbReference>
<feature type="transmembrane region" description="Helical" evidence="9">
    <location>
        <begin position="471"/>
        <end position="491"/>
    </location>
</feature>
<dbReference type="PROSITE" id="PS50929">
    <property type="entry name" value="ABC_TM1F"/>
    <property type="match status" value="2"/>
</dbReference>
<keyword evidence="2" id="KW-0813">Transport</keyword>
<feature type="transmembrane region" description="Helical" evidence="9">
    <location>
        <begin position="1019"/>
        <end position="1037"/>
    </location>
</feature>
<dbReference type="GO" id="GO:0140359">
    <property type="term" value="F:ABC-type transporter activity"/>
    <property type="evidence" value="ECO:0007669"/>
    <property type="project" value="InterPro"/>
</dbReference>
<protein>
    <submittedName>
        <fullName evidence="12">ABC multidrug transporter</fullName>
    </submittedName>
</protein>
<keyword evidence="4" id="KW-0547">Nucleotide-binding</keyword>
<feature type="transmembrane region" description="Helical" evidence="9">
    <location>
        <begin position="393"/>
        <end position="411"/>
    </location>
</feature>
<feature type="transmembrane region" description="Helical" evidence="9">
    <location>
        <begin position="795"/>
        <end position="818"/>
    </location>
</feature>
<comment type="subcellular location">
    <subcellularLocation>
        <location evidence="1">Membrane</location>
        <topology evidence="1">Multi-pass membrane protein</topology>
    </subcellularLocation>
</comment>
<evidence type="ECO:0000313" key="12">
    <source>
        <dbReference type="EMBL" id="EER42574.1"/>
    </source>
</evidence>
<keyword evidence="6 9" id="KW-1133">Transmembrane helix</keyword>
<evidence type="ECO:0000313" key="13">
    <source>
        <dbReference type="Proteomes" id="UP000002624"/>
    </source>
</evidence>
<dbReference type="GO" id="GO:0016020">
    <property type="term" value="C:membrane"/>
    <property type="evidence" value="ECO:0007669"/>
    <property type="project" value="UniProtKB-SubCell"/>
</dbReference>
<dbReference type="Gene3D" id="3.40.50.300">
    <property type="entry name" value="P-loop containing nucleotide triphosphate hydrolases"/>
    <property type="match status" value="2"/>
</dbReference>
<feature type="region of interest" description="Disordered" evidence="8">
    <location>
        <begin position="726"/>
        <end position="745"/>
    </location>
</feature>
<dbReference type="InterPro" id="IPR036640">
    <property type="entry name" value="ABC1_TM_sf"/>
</dbReference>
<organism evidence="12 13">
    <name type="scientific">Ajellomyces capsulatus (strain H143)</name>
    <name type="common">Darling's disease fungus</name>
    <name type="synonym">Histoplasma capsulatum</name>
    <dbReference type="NCBI Taxonomy" id="544712"/>
    <lineage>
        <taxon>Eukaryota</taxon>
        <taxon>Fungi</taxon>
        <taxon>Dikarya</taxon>
        <taxon>Ascomycota</taxon>
        <taxon>Pezizomycotina</taxon>
        <taxon>Eurotiomycetes</taxon>
        <taxon>Eurotiomycetidae</taxon>
        <taxon>Onygenales</taxon>
        <taxon>Ajellomycetaceae</taxon>
        <taxon>Histoplasma</taxon>
    </lineage>
</organism>
<dbReference type="CDD" id="cd18597">
    <property type="entry name" value="ABC_6TM_YOR1_D1_like"/>
    <property type="match status" value="1"/>
</dbReference>
<evidence type="ECO:0000259" key="11">
    <source>
        <dbReference type="PROSITE" id="PS50929"/>
    </source>
</evidence>
<dbReference type="PANTHER" id="PTHR24223:SF464">
    <property type="entry name" value="ABC-TYPE TRANSPORTER CICA"/>
    <property type="match status" value="1"/>
</dbReference>
<feature type="region of interest" description="Disordered" evidence="8">
    <location>
        <begin position="1"/>
        <end position="78"/>
    </location>
</feature>
<dbReference type="InterPro" id="IPR011527">
    <property type="entry name" value="ABC1_TM_dom"/>
</dbReference>
<keyword evidence="3 9" id="KW-0812">Transmembrane</keyword>
<dbReference type="eggNOG" id="KOG0054">
    <property type="taxonomic scope" value="Eukaryota"/>
</dbReference>
<dbReference type="GO" id="GO:0005524">
    <property type="term" value="F:ATP binding"/>
    <property type="evidence" value="ECO:0007669"/>
    <property type="project" value="UniProtKB-KW"/>
</dbReference>
<feature type="compositionally biased region" description="Basic and acidic residues" evidence="8">
    <location>
        <begin position="1"/>
        <end position="12"/>
    </location>
</feature>
<feature type="domain" description="ABC transmembrane type-1" evidence="11">
    <location>
        <begin position="179"/>
        <end position="529"/>
    </location>
</feature>
<evidence type="ECO:0000256" key="9">
    <source>
        <dbReference type="SAM" id="Phobius"/>
    </source>
</evidence>
<feature type="domain" description="ABC transmembrane type-1" evidence="11">
    <location>
        <begin position="795"/>
        <end position="1070"/>
    </location>
</feature>
<feature type="domain" description="ABC transporter" evidence="10">
    <location>
        <begin position="454"/>
        <end position="726"/>
    </location>
</feature>
<dbReference type="InterPro" id="IPR017871">
    <property type="entry name" value="ABC_transporter-like_CS"/>
</dbReference>
<dbReference type="Pfam" id="PF00005">
    <property type="entry name" value="ABC_tran"/>
    <property type="match status" value="1"/>
</dbReference>
<dbReference type="HOGENOM" id="CLU_000604_27_1_1"/>
<dbReference type="CDD" id="cd18606">
    <property type="entry name" value="ABC_6TM_YOR1_D2_like"/>
    <property type="match status" value="1"/>
</dbReference>
<reference evidence="13" key="1">
    <citation type="submission" date="2009-05" db="EMBL/GenBank/DDBJ databases">
        <title>The genome sequence of Ajellomyces capsulatus strain H143.</title>
        <authorList>
            <person name="Champion M."/>
            <person name="Cuomo C.A."/>
            <person name="Ma L.-J."/>
            <person name="Henn M.R."/>
            <person name="Sil A."/>
            <person name="Goldman B."/>
            <person name="Young S.K."/>
            <person name="Kodira C.D."/>
            <person name="Zeng Q."/>
            <person name="Koehrsen M."/>
            <person name="Alvarado L."/>
            <person name="Berlin A.M."/>
            <person name="Borenstein D."/>
            <person name="Chen Z."/>
            <person name="Engels R."/>
            <person name="Freedman E."/>
            <person name="Gellesch M."/>
            <person name="Goldberg J."/>
            <person name="Griggs A."/>
            <person name="Gujja S."/>
            <person name="Heiman D.I."/>
            <person name="Hepburn T.A."/>
            <person name="Howarth C."/>
            <person name="Jen D."/>
            <person name="Larson L."/>
            <person name="Lewis B."/>
            <person name="Mehta T."/>
            <person name="Park D."/>
            <person name="Pearson M."/>
            <person name="Roberts A."/>
            <person name="Saif S."/>
            <person name="Shea T.D."/>
            <person name="Shenoy N."/>
            <person name="Sisk P."/>
            <person name="Stolte C."/>
            <person name="Sykes S."/>
            <person name="Walk T."/>
            <person name="White J."/>
            <person name="Yandava C."/>
            <person name="Klein B."/>
            <person name="McEwen J.G."/>
            <person name="Puccia R."/>
            <person name="Goldman G.H."/>
            <person name="Felipe M.S."/>
            <person name="Nino-Vega G."/>
            <person name="San-Blas G."/>
            <person name="Taylor J.W."/>
            <person name="Mendoza L."/>
            <person name="Galagan J.E."/>
            <person name="Nusbaum C."/>
            <person name="Birren B.W."/>
        </authorList>
    </citation>
    <scope>NUCLEOTIDE SEQUENCE [LARGE SCALE GENOMIC DNA]</scope>
    <source>
        <strain evidence="13">H143</strain>
    </source>
</reference>
<dbReference type="FunFam" id="1.20.1560.10:FF:000010">
    <property type="entry name" value="Multidrug resistance-associated ABC transporter"/>
    <property type="match status" value="1"/>
</dbReference>
<dbReference type="Gene3D" id="1.20.1560.10">
    <property type="entry name" value="ABC transporter type 1, transmembrane domain"/>
    <property type="match status" value="2"/>
</dbReference>
<dbReference type="GO" id="GO:0016887">
    <property type="term" value="F:ATP hydrolysis activity"/>
    <property type="evidence" value="ECO:0007669"/>
    <property type="project" value="InterPro"/>
</dbReference>
<evidence type="ECO:0000256" key="7">
    <source>
        <dbReference type="ARBA" id="ARBA00023136"/>
    </source>
</evidence>
<feature type="region of interest" description="Disordered" evidence="8">
    <location>
        <begin position="1175"/>
        <end position="1198"/>
    </location>
</feature>
<feature type="compositionally biased region" description="Polar residues" evidence="8">
    <location>
        <begin position="1177"/>
        <end position="1198"/>
    </location>
</feature>
<name>C6H8E1_AJECH</name>
<gene>
    <name evidence="12" type="ORF">HCDG_02472</name>
</gene>
<dbReference type="OMA" id="QVTDAWT"/>
<evidence type="ECO:0000256" key="4">
    <source>
        <dbReference type="ARBA" id="ARBA00022741"/>
    </source>
</evidence>
<sequence length="1325" mass="147857">MTVDGEEKRDDGMGTWDKSSPFVEPTDPATARQKTGSDATLELRNSKELDVPPSSSHSEGSKLSEQRQAAESAKPPRRWSQRLNPFRWRQIPPVPTERTVSKEYGAGYLSLVTFHWISSLMTARYLRPLEVQDIWLVNPDRSVNVLVVKLERSFQNCVGRGDRYPLLWAIYENFKVEFWVGGICALFSSLLQVMTPFTSRYLIQFATDAYLAKHAGKPGPQLGRGIGIVIGICFMQTCQSLGAAQFFYRGMIVGAQSRAVLINMIFSKALKLSGRARAGGKATAESSENQGSKGTAEESESLRAARDGILKGRFQKKPGKANGPRVTPDAATGIAGDGVGWSNGRIITLMSVDVDRIDRALELFHLLWTSPILVVVALIVLVVNIGYSALSGYALLLTGLPFVTYSVRSLIRRRKKINKMTDERVSLTQEILTAVRFVKLFGWESSFLRRLKDIRQREIHAIQVILSIRNAILCVSLSLPGFASMLAFITYSLSNHVLSPAPIFSSLALFNALRMPLNMLPLVLGQVTDAWTALGRIQEFLLAEEQQADIQQDTSLAPAIKVEDASFAWERLPTDAAKEADRKDEKRMRKCKEVNESTSPAQGNSTCDLPIEPFELKDFTFEIGRNELIAVIGTRLNIARGIYFDADVILMDDPLSAVDAHVGRHIMDNAICGLLKDKCRILATHQLHVLSRCDRIILMDGGRISSIDTFDNLMRDNEAFRQLLATTSQEEDTSKNESDREDGIEAAGVEMPTNKSKTSKPLALMQQEDRAVSSVDWEVWRAYIASFGLIINGPFIVLSLILCSAGNIVTSLWLSFWTSDEFGLSTGQYIGVYAGLAGIQLCLIFAFSTTLSVSGTNASRVMFQKAMTRVLRAPMAFFDTTPMGRIVNRFSHDVHTMDNDLTETMRVYYLTLALIISILILIIVFFHYFAVALGPLFILFLIATNYYRASAREMKRHEAVLRSTVFAQFSEGISGISSIRAYGVQAHFLRRLRAALDDMDSAYFLTFANQRWLSVRLDAIGIFMVFVTGILVVTSRFNVSPSISGLVLSHILAISQMLQFTIRCLADVENSMNATERIHHYGTKLEEEAPQHLLELDSQWPQQGRISFSNLFGGTIKIDDIDIATVGLHDLRSRLAIIPQDPALFHGTIRSNLDPFNEHTDLKLWSALRKADLVGQDTPSDSSTDQINSSPTARQPQQRINLDTVVEEEGLNFSLGQRQLMALARALVRDSRIIVCDEATSSVDFETDRKIQKTMSQGFKGKTLLCIAHRLRTVINYDRICVMDQGRIVEFDEPLKLWEKPGGVFRGMCDRSGILREDFLVGFVE</sequence>
<dbReference type="InterPro" id="IPR027417">
    <property type="entry name" value="P-loop_NTPase"/>
</dbReference>
<evidence type="ECO:0000256" key="2">
    <source>
        <dbReference type="ARBA" id="ARBA00022448"/>
    </source>
</evidence>
<dbReference type="STRING" id="544712.C6H8E1"/>
<dbReference type="OrthoDB" id="6500128at2759"/>